<organism evidence="2 3">
    <name type="scientific">Lentinus brumalis</name>
    <dbReference type="NCBI Taxonomy" id="2498619"/>
    <lineage>
        <taxon>Eukaryota</taxon>
        <taxon>Fungi</taxon>
        <taxon>Dikarya</taxon>
        <taxon>Basidiomycota</taxon>
        <taxon>Agaricomycotina</taxon>
        <taxon>Agaricomycetes</taxon>
        <taxon>Polyporales</taxon>
        <taxon>Polyporaceae</taxon>
        <taxon>Lentinus</taxon>
    </lineage>
</organism>
<proteinExistence type="predicted"/>
<dbReference type="Proteomes" id="UP000256964">
    <property type="component" value="Unassembled WGS sequence"/>
</dbReference>
<reference evidence="2 3" key="1">
    <citation type="journal article" date="2018" name="Biotechnol. Biofuels">
        <title>Integrative visual omics of the white-rot fungus Polyporus brumalis exposes the biotechnological potential of its oxidative enzymes for delignifying raw plant biomass.</title>
        <authorList>
            <person name="Miyauchi S."/>
            <person name="Rancon A."/>
            <person name="Drula E."/>
            <person name="Hage H."/>
            <person name="Chaduli D."/>
            <person name="Favel A."/>
            <person name="Grisel S."/>
            <person name="Henrissat B."/>
            <person name="Herpoel-Gimbert I."/>
            <person name="Ruiz-Duenas F.J."/>
            <person name="Chevret D."/>
            <person name="Hainaut M."/>
            <person name="Lin J."/>
            <person name="Wang M."/>
            <person name="Pangilinan J."/>
            <person name="Lipzen A."/>
            <person name="Lesage-Meessen L."/>
            <person name="Navarro D."/>
            <person name="Riley R."/>
            <person name="Grigoriev I.V."/>
            <person name="Zhou S."/>
            <person name="Raouche S."/>
            <person name="Rosso M.N."/>
        </authorList>
    </citation>
    <scope>NUCLEOTIDE SEQUENCE [LARGE SCALE GENOMIC DNA]</scope>
    <source>
        <strain evidence="2 3">BRFM 1820</strain>
    </source>
</reference>
<name>A0A371CIE0_9APHY</name>
<sequence>MLLPDYASAVLTTSRTSRRRLVATLRHVSRLLITVSDACLPASIARSQCALRACASLLGCQNTTSSAPGFVVACAGHVLSTSPSSRATLPPVETPPSAHSRI</sequence>
<dbReference type="AlphaFoldDB" id="A0A371CIE0"/>
<evidence type="ECO:0000313" key="3">
    <source>
        <dbReference type="Proteomes" id="UP000256964"/>
    </source>
</evidence>
<evidence type="ECO:0000313" key="2">
    <source>
        <dbReference type="EMBL" id="RDX40052.1"/>
    </source>
</evidence>
<accession>A0A371CIE0</accession>
<protein>
    <submittedName>
        <fullName evidence="2">Uncharacterized protein</fullName>
    </submittedName>
</protein>
<keyword evidence="3" id="KW-1185">Reference proteome</keyword>
<feature type="non-terminal residue" evidence="2">
    <location>
        <position position="1"/>
    </location>
</feature>
<dbReference type="EMBL" id="KZ857594">
    <property type="protein sequence ID" value="RDX40052.1"/>
    <property type="molecule type" value="Genomic_DNA"/>
</dbReference>
<feature type="region of interest" description="Disordered" evidence="1">
    <location>
        <begin position="81"/>
        <end position="102"/>
    </location>
</feature>
<gene>
    <name evidence="2" type="ORF">OH76DRAFT_1413233</name>
</gene>
<evidence type="ECO:0000256" key="1">
    <source>
        <dbReference type="SAM" id="MobiDB-lite"/>
    </source>
</evidence>